<feature type="region of interest" description="Disordered" evidence="1">
    <location>
        <begin position="1"/>
        <end position="97"/>
    </location>
</feature>
<dbReference type="Proteomes" id="UP000011976">
    <property type="component" value="Unassembled WGS sequence"/>
</dbReference>
<name>M9LZV4_PSEA3</name>
<dbReference type="SUPFAM" id="SSF52047">
    <property type="entry name" value="RNI-like"/>
    <property type="match status" value="1"/>
</dbReference>
<feature type="compositionally biased region" description="Basic and acidic residues" evidence="1">
    <location>
        <begin position="9"/>
        <end position="20"/>
    </location>
</feature>
<dbReference type="InterPro" id="IPR032675">
    <property type="entry name" value="LRR_dom_sf"/>
</dbReference>
<reference evidence="3" key="1">
    <citation type="journal article" date="2013" name="Genome Announc.">
        <title>Genome sequence of the basidiomycetous yeast Pseudozyma antarctica T-34, a producer of the glycolipid biosurfactants mannosylerythritol lipids.</title>
        <authorList>
            <person name="Morita T."/>
            <person name="Koike H."/>
            <person name="Koyama Y."/>
            <person name="Hagiwara H."/>
            <person name="Ito E."/>
            <person name="Fukuoka T."/>
            <person name="Imura T."/>
            <person name="Machida M."/>
            <person name="Kitamoto D."/>
        </authorList>
    </citation>
    <scope>NUCLEOTIDE SEQUENCE [LARGE SCALE GENOMIC DNA]</scope>
    <source>
        <strain evidence="3">T-34</strain>
    </source>
</reference>
<dbReference type="Gene3D" id="3.80.10.10">
    <property type="entry name" value="Ribonuclease Inhibitor"/>
    <property type="match status" value="1"/>
</dbReference>
<dbReference type="AlphaFoldDB" id="M9LZV4"/>
<evidence type="ECO:0000256" key="1">
    <source>
        <dbReference type="SAM" id="MobiDB-lite"/>
    </source>
</evidence>
<feature type="region of interest" description="Disordered" evidence="1">
    <location>
        <begin position="456"/>
        <end position="479"/>
    </location>
</feature>
<sequence>MPMSSVNEKLARAREQDLRRARNLQAKLRRTCDGTDPDAAAEPDVPVQTVASSAASSSSRAGLMYISSTEQAQRERDQRSRETQLQRQVAGPIPPESWRGDFDRLTINRGLFIPGSNDISTTASASTLGAFPTKAQRKAICTVLRSVYDKSSPKPTATGVSDLFEMTLCVIADAINRPDSSHAHGKGKQRQARPEMDTEHVREVLSYLPRRMHQRMLALYGRVAATECPLADWTAQALTNQMQVEDHPAEGDWDEDGHSPPIDFSAALAPDLDGSFTALDLSFSSISTRTLSRLLSLGGGQAGVSLRMLSLAGWNSHSHSHLAPVPLDSPGLLSILSQLPNLEVLSVAGSRFFGHAPERTGRVDTQRTAMFLRRLSRSLTKLRVLDLSFCAWVCADAVQGVSWATPDAVAWPRLEHLLLVGCESFVESLDDIADATMPQKPSESYVGAWHATHSQRDMRETSAPRASAAHADSFDAAPTRPWMPPRLASFSQLTTHTVKPNIATYIVPPPAAARQQGAMGEVVQCVFCPHSDERIEMWQWQRARVLDAVHGRTSPNARHRNWVDVWF</sequence>
<feature type="region of interest" description="Disordered" evidence="1">
    <location>
        <begin position="178"/>
        <end position="198"/>
    </location>
</feature>
<feature type="compositionally biased region" description="Basic and acidic residues" evidence="1">
    <location>
        <begin position="72"/>
        <end position="84"/>
    </location>
</feature>
<protein>
    <submittedName>
        <fullName evidence="2">Uncharacterized protein</fullName>
    </submittedName>
</protein>
<evidence type="ECO:0000313" key="3">
    <source>
        <dbReference type="Proteomes" id="UP000011976"/>
    </source>
</evidence>
<organism evidence="2 3">
    <name type="scientific">Pseudozyma antarctica (strain T-34)</name>
    <name type="common">Yeast</name>
    <name type="synonym">Candida antarctica</name>
    <dbReference type="NCBI Taxonomy" id="1151754"/>
    <lineage>
        <taxon>Eukaryota</taxon>
        <taxon>Fungi</taxon>
        <taxon>Dikarya</taxon>
        <taxon>Basidiomycota</taxon>
        <taxon>Ustilaginomycotina</taxon>
        <taxon>Ustilaginomycetes</taxon>
        <taxon>Ustilaginales</taxon>
        <taxon>Ustilaginaceae</taxon>
        <taxon>Moesziomyces</taxon>
    </lineage>
</organism>
<accession>M9LZV4</accession>
<feature type="compositionally biased region" description="Low complexity" evidence="1">
    <location>
        <begin position="466"/>
        <end position="477"/>
    </location>
</feature>
<evidence type="ECO:0000313" key="2">
    <source>
        <dbReference type="EMBL" id="GAC72990.1"/>
    </source>
</evidence>
<proteinExistence type="predicted"/>
<gene>
    <name evidence="2" type="ORF">PANT_8d00013</name>
</gene>
<dbReference type="OrthoDB" id="2549725at2759"/>
<dbReference type="EMBL" id="DF196774">
    <property type="protein sequence ID" value="GAC72990.1"/>
    <property type="molecule type" value="Genomic_DNA"/>
</dbReference>